<dbReference type="InterPro" id="IPR027417">
    <property type="entry name" value="P-loop_NTPase"/>
</dbReference>
<dbReference type="Pfam" id="PF00005">
    <property type="entry name" value="ABC_tran"/>
    <property type="match status" value="1"/>
</dbReference>
<name>A0A8T4IL45_9ACTN</name>
<dbReference type="PANTHER" id="PTHR24220">
    <property type="entry name" value="IMPORT ATP-BINDING PROTEIN"/>
    <property type="match status" value="1"/>
</dbReference>
<evidence type="ECO:0000256" key="2">
    <source>
        <dbReference type="ARBA" id="ARBA00022840"/>
    </source>
</evidence>
<evidence type="ECO:0000256" key="1">
    <source>
        <dbReference type="ARBA" id="ARBA00022741"/>
    </source>
</evidence>
<protein>
    <submittedName>
        <fullName evidence="4">ATP-binding cassette domain-containing protein</fullName>
    </submittedName>
</protein>
<dbReference type="InterPro" id="IPR017871">
    <property type="entry name" value="ABC_transporter-like_CS"/>
</dbReference>
<feature type="domain" description="ABC transporter" evidence="3">
    <location>
        <begin position="17"/>
        <end position="261"/>
    </location>
</feature>
<dbReference type="GO" id="GO:0016887">
    <property type="term" value="F:ATP hydrolysis activity"/>
    <property type="evidence" value="ECO:0007669"/>
    <property type="project" value="InterPro"/>
</dbReference>
<organism evidence="4 5">
    <name type="scientific">Streptomyces daliensis</name>
    <dbReference type="NCBI Taxonomy" id="299421"/>
    <lineage>
        <taxon>Bacteria</taxon>
        <taxon>Bacillati</taxon>
        <taxon>Actinomycetota</taxon>
        <taxon>Actinomycetes</taxon>
        <taxon>Kitasatosporales</taxon>
        <taxon>Streptomycetaceae</taxon>
        <taxon>Streptomyces</taxon>
    </lineage>
</organism>
<dbReference type="Gene3D" id="3.40.50.300">
    <property type="entry name" value="P-loop containing nucleotide triphosphate hydrolases"/>
    <property type="match status" value="1"/>
</dbReference>
<evidence type="ECO:0000259" key="3">
    <source>
        <dbReference type="PROSITE" id="PS50893"/>
    </source>
</evidence>
<comment type="caution">
    <text evidence="4">The sequence shown here is derived from an EMBL/GenBank/DDBJ whole genome shotgun (WGS) entry which is preliminary data.</text>
</comment>
<dbReference type="PROSITE" id="PS00211">
    <property type="entry name" value="ABC_TRANSPORTER_1"/>
    <property type="match status" value="1"/>
</dbReference>
<keyword evidence="5" id="KW-1185">Reference proteome</keyword>
<accession>A0A8T4IL45</accession>
<keyword evidence="1" id="KW-0547">Nucleotide-binding</keyword>
<dbReference type="SMART" id="SM00382">
    <property type="entry name" value="AAA"/>
    <property type="match status" value="1"/>
</dbReference>
<gene>
    <name evidence="4" type="ORF">KDA82_06400</name>
</gene>
<keyword evidence="2 4" id="KW-0067">ATP-binding</keyword>
<dbReference type="SUPFAM" id="SSF52540">
    <property type="entry name" value="P-loop containing nucleoside triphosphate hydrolases"/>
    <property type="match status" value="1"/>
</dbReference>
<dbReference type="InterPro" id="IPR015854">
    <property type="entry name" value="ABC_transpr_LolD-like"/>
</dbReference>
<proteinExistence type="predicted"/>
<dbReference type="GO" id="GO:0005886">
    <property type="term" value="C:plasma membrane"/>
    <property type="evidence" value="ECO:0007669"/>
    <property type="project" value="TreeGrafter"/>
</dbReference>
<dbReference type="AlphaFoldDB" id="A0A8T4IL45"/>
<dbReference type="Proteomes" id="UP000675554">
    <property type="component" value="Unassembled WGS sequence"/>
</dbReference>
<dbReference type="InterPro" id="IPR003439">
    <property type="entry name" value="ABC_transporter-like_ATP-bd"/>
</dbReference>
<reference evidence="4" key="1">
    <citation type="submission" date="2021-04" db="EMBL/GenBank/DDBJ databases">
        <title>Sequencing of actinobacteria type strains.</title>
        <authorList>
            <person name="Nguyen G.-S."/>
            <person name="Wentzel A."/>
        </authorList>
    </citation>
    <scope>NUCLEOTIDE SEQUENCE</scope>
    <source>
        <strain evidence="4">DSM 42095</strain>
    </source>
</reference>
<sequence length="267" mass="28241">MAEADGRPVEADGRPVLEITGLTMSYAPPVPALDGVGLCCGAGECVAVLGANGSGKSTLLRCAARLREPTAGTVRLRGEDLTALRGARLRERRRRIGLVLQSPALVGRRSALANVAVGALGRHRSPASQLGRWPRAEQAEAARCLHRVGMLELAHRRADTLSGGQAQRVAVARALCQRPLVLLADEPVASLDPRAAHGVMTVLRGLAHEDGLAVVVVLHQPDLALPFADRVVGMRQGRVAFDLPSARVDRSRIALLYAAERAERAGS</sequence>
<dbReference type="EMBL" id="JAGSMN010000122">
    <property type="protein sequence ID" value="MBR7672659.1"/>
    <property type="molecule type" value="Genomic_DNA"/>
</dbReference>
<evidence type="ECO:0000313" key="4">
    <source>
        <dbReference type="EMBL" id="MBR7672659.1"/>
    </source>
</evidence>
<evidence type="ECO:0000313" key="5">
    <source>
        <dbReference type="Proteomes" id="UP000675554"/>
    </source>
</evidence>
<dbReference type="GO" id="GO:0022857">
    <property type="term" value="F:transmembrane transporter activity"/>
    <property type="evidence" value="ECO:0007669"/>
    <property type="project" value="TreeGrafter"/>
</dbReference>
<dbReference type="InterPro" id="IPR003593">
    <property type="entry name" value="AAA+_ATPase"/>
</dbReference>
<dbReference type="PROSITE" id="PS50893">
    <property type="entry name" value="ABC_TRANSPORTER_2"/>
    <property type="match status" value="1"/>
</dbReference>
<dbReference type="GO" id="GO:0005524">
    <property type="term" value="F:ATP binding"/>
    <property type="evidence" value="ECO:0007669"/>
    <property type="project" value="UniProtKB-KW"/>
</dbReference>